<name>A0A432WBF9_9GAMM</name>
<comment type="function">
    <text evidence="6">Part of the outer membrane protein assembly complex, which is involved in assembly and insertion of beta-barrel proteins into the outer membrane.</text>
</comment>
<keyword evidence="2 6" id="KW-0472">Membrane</keyword>
<evidence type="ECO:0000256" key="1">
    <source>
        <dbReference type="ARBA" id="ARBA00022729"/>
    </source>
</evidence>
<dbReference type="PANTHER" id="PTHR37423:SF1">
    <property type="entry name" value="OUTER MEMBRANE PROTEIN ASSEMBLY FACTOR BAMD"/>
    <property type="match status" value="1"/>
</dbReference>
<evidence type="ECO:0000259" key="7">
    <source>
        <dbReference type="Pfam" id="PF13525"/>
    </source>
</evidence>
<dbReference type="GO" id="GO:0051205">
    <property type="term" value="P:protein insertion into membrane"/>
    <property type="evidence" value="ECO:0007669"/>
    <property type="project" value="UniProtKB-UniRule"/>
</dbReference>
<comment type="similarity">
    <text evidence="6">Belongs to the BamD family.</text>
</comment>
<dbReference type="Gene3D" id="1.25.40.10">
    <property type="entry name" value="Tetratricopeptide repeat domain"/>
    <property type="match status" value="1"/>
</dbReference>
<evidence type="ECO:0000256" key="2">
    <source>
        <dbReference type="ARBA" id="ARBA00023136"/>
    </source>
</evidence>
<feature type="domain" description="Outer membrane lipoprotein BamD-like" evidence="7">
    <location>
        <begin position="29"/>
        <end position="233"/>
    </location>
</feature>
<dbReference type="EMBL" id="PIPM01000014">
    <property type="protein sequence ID" value="RUO29086.1"/>
    <property type="molecule type" value="Genomic_DNA"/>
</dbReference>
<dbReference type="PROSITE" id="PS51257">
    <property type="entry name" value="PROKAR_LIPOPROTEIN"/>
    <property type="match status" value="1"/>
</dbReference>
<evidence type="ECO:0000313" key="8">
    <source>
        <dbReference type="EMBL" id="RUO29086.1"/>
    </source>
</evidence>
<dbReference type="GO" id="GO:0043165">
    <property type="term" value="P:Gram-negative-bacterium-type cell outer membrane assembly"/>
    <property type="evidence" value="ECO:0007669"/>
    <property type="project" value="UniProtKB-UniRule"/>
</dbReference>
<dbReference type="CDD" id="cd15830">
    <property type="entry name" value="BamD"/>
    <property type="match status" value="1"/>
</dbReference>
<dbReference type="InterPro" id="IPR011990">
    <property type="entry name" value="TPR-like_helical_dom_sf"/>
</dbReference>
<evidence type="ECO:0000313" key="9">
    <source>
        <dbReference type="Proteomes" id="UP000288405"/>
    </source>
</evidence>
<dbReference type="NCBIfam" id="TIGR03302">
    <property type="entry name" value="OM_YfiO"/>
    <property type="match status" value="1"/>
</dbReference>
<evidence type="ECO:0000256" key="6">
    <source>
        <dbReference type="HAMAP-Rule" id="MF_00922"/>
    </source>
</evidence>
<dbReference type="AlphaFoldDB" id="A0A432WBF9"/>
<dbReference type="Proteomes" id="UP000288405">
    <property type="component" value="Unassembled WGS sequence"/>
</dbReference>
<keyword evidence="3 6" id="KW-0564">Palmitate</keyword>
<dbReference type="InterPro" id="IPR017689">
    <property type="entry name" value="BamD"/>
</dbReference>
<dbReference type="Pfam" id="PF13525">
    <property type="entry name" value="YfiO"/>
    <property type="match status" value="1"/>
</dbReference>
<dbReference type="SUPFAM" id="SSF48452">
    <property type="entry name" value="TPR-like"/>
    <property type="match status" value="1"/>
</dbReference>
<dbReference type="OrthoDB" id="9779191at2"/>
<gene>
    <name evidence="6" type="primary">bamD</name>
    <name evidence="8" type="ORF">CWE11_10455</name>
</gene>
<dbReference type="PANTHER" id="PTHR37423">
    <property type="entry name" value="SOLUBLE LYTIC MUREIN TRANSGLYCOSYLASE-RELATED"/>
    <property type="match status" value="1"/>
</dbReference>
<sequence>MKAVLPIVILTLLFLSGCSSRPQDQSRSSVEQMYETSQGYIRGGRYADAAALLRQINNQFPFGPFAQQVQLDLIFVEYKIGEQDRALTTIDRFLTLNPNHADNDYVRYMRGLVHLQAEGAFFQDLFRIDRSDRNPVYAENAFQDFRELVTRHPDSPFAADARQRMVGIKARLARHELAVAEYYLRRGAYMAAANRGVYIVDNFQDVNEVERALEIMVSAYSALGLNEQADDARQVLRANF</sequence>
<organism evidence="8 9">
    <name type="scientific">Aliidiomarina sanyensis</name>
    <dbReference type="NCBI Taxonomy" id="1249555"/>
    <lineage>
        <taxon>Bacteria</taxon>
        <taxon>Pseudomonadati</taxon>
        <taxon>Pseudomonadota</taxon>
        <taxon>Gammaproteobacteria</taxon>
        <taxon>Alteromonadales</taxon>
        <taxon>Idiomarinaceae</taxon>
        <taxon>Aliidiomarina</taxon>
    </lineage>
</organism>
<dbReference type="RefSeq" id="WP_126777569.1">
    <property type="nucleotide sequence ID" value="NZ_PIPM01000014.1"/>
</dbReference>
<keyword evidence="1 6" id="KW-0732">Signal</keyword>
<dbReference type="InterPro" id="IPR039565">
    <property type="entry name" value="BamD-like"/>
</dbReference>
<evidence type="ECO:0000256" key="3">
    <source>
        <dbReference type="ARBA" id="ARBA00023139"/>
    </source>
</evidence>
<keyword evidence="9" id="KW-1185">Reference proteome</keyword>
<dbReference type="GO" id="GO:1990063">
    <property type="term" value="C:Bam protein complex"/>
    <property type="evidence" value="ECO:0007669"/>
    <property type="project" value="TreeGrafter"/>
</dbReference>
<keyword evidence="5 6" id="KW-0449">Lipoprotein</keyword>
<protein>
    <recommendedName>
        <fullName evidence="6">Outer membrane protein assembly factor BamD</fullName>
    </recommendedName>
</protein>
<dbReference type="HAMAP" id="MF_00922">
    <property type="entry name" value="OM_assembly_BamD"/>
    <property type="match status" value="1"/>
</dbReference>
<evidence type="ECO:0000256" key="5">
    <source>
        <dbReference type="ARBA" id="ARBA00023288"/>
    </source>
</evidence>
<comment type="caution">
    <text evidence="8">The sequence shown here is derived from an EMBL/GenBank/DDBJ whole genome shotgun (WGS) entry which is preliminary data.</text>
</comment>
<comment type="subunit">
    <text evidence="6">Part of the Bam complex.</text>
</comment>
<evidence type="ECO:0000256" key="4">
    <source>
        <dbReference type="ARBA" id="ARBA00023237"/>
    </source>
</evidence>
<accession>A0A432WBF9</accession>
<proteinExistence type="inferred from homology"/>
<keyword evidence="4 6" id="KW-0998">Cell outer membrane</keyword>
<reference evidence="8 9" key="1">
    <citation type="journal article" date="2011" name="Front. Microbiol.">
        <title>Genomic signatures of strain selection and enhancement in Bacillus atrophaeus var. globigii, a historical biowarfare simulant.</title>
        <authorList>
            <person name="Gibbons H.S."/>
            <person name="Broomall S.M."/>
            <person name="McNew L.A."/>
            <person name="Daligault H."/>
            <person name="Chapman C."/>
            <person name="Bruce D."/>
            <person name="Karavis M."/>
            <person name="Krepps M."/>
            <person name="McGregor P.A."/>
            <person name="Hong C."/>
            <person name="Park K.H."/>
            <person name="Akmal A."/>
            <person name="Feldman A."/>
            <person name="Lin J.S."/>
            <person name="Chang W.E."/>
            <person name="Higgs B.W."/>
            <person name="Demirev P."/>
            <person name="Lindquist J."/>
            <person name="Liem A."/>
            <person name="Fochler E."/>
            <person name="Read T.D."/>
            <person name="Tapia R."/>
            <person name="Johnson S."/>
            <person name="Bishop-Lilly K.A."/>
            <person name="Detter C."/>
            <person name="Han C."/>
            <person name="Sozhamannan S."/>
            <person name="Rosenzweig C.N."/>
            <person name="Skowronski E.W."/>
        </authorList>
    </citation>
    <scope>NUCLEOTIDE SEQUENCE [LARGE SCALE GENOMIC DNA]</scope>
    <source>
        <strain evidence="8 9">GYP-17</strain>
    </source>
</reference>
<comment type="subcellular location">
    <subcellularLocation>
        <location evidence="6">Cell outer membrane</location>
        <topology evidence="6">Lipid-anchor</topology>
    </subcellularLocation>
</comment>